<reference evidence="4" key="1">
    <citation type="submission" date="2023-06" db="EMBL/GenBank/DDBJ databases">
        <title>Identification and characterization of horizontal gene transfer across gut microbiota members of farm animals based on homology search.</title>
        <authorList>
            <person name="Zeman M."/>
            <person name="Kubasova T."/>
            <person name="Jahodarova E."/>
            <person name="Nykrynova M."/>
            <person name="Rychlik I."/>
        </authorList>
    </citation>
    <scope>NUCLEOTIDE SEQUENCE [LARGE SCALE GENOMIC DNA]</scope>
    <source>
        <strain evidence="4">154_Feed</strain>
    </source>
</reference>
<dbReference type="PANTHER" id="PTHR31423">
    <property type="entry name" value="YBAK DOMAIN-CONTAINING PROTEIN"/>
    <property type="match status" value="1"/>
</dbReference>
<organism evidence="3 4">
    <name type="scientific">Enorma phocaeensis</name>
    <dbReference type="NCBI Taxonomy" id="1871019"/>
    <lineage>
        <taxon>Bacteria</taxon>
        <taxon>Bacillati</taxon>
        <taxon>Actinomycetota</taxon>
        <taxon>Coriobacteriia</taxon>
        <taxon>Coriobacteriales</taxon>
        <taxon>Coriobacteriaceae</taxon>
        <taxon>Enorma</taxon>
    </lineage>
</organism>
<dbReference type="SUPFAM" id="SSF55826">
    <property type="entry name" value="YbaK/ProRS associated domain"/>
    <property type="match status" value="1"/>
</dbReference>
<evidence type="ECO:0000259" key="2">
    <source>
        <dbReference type="Pfam" id="PF04073"/>
    </source>
</evidence>
<dbReference type="EMBL" id="JAUDDZ010000012">
    <property type="protein sequence ID" value="MDM8275486.1"/>
    <property type="molecule type" value="Genomic_DNA"/>
</dbReference>
<proteinExistence type="inferred from homology"/>
<dbReference type="InterPro" id="IPR036754">
    <property type="entry name" value="YbaK/aa-tRNA-synt-asso_dom_sf"/>
</dbReference>
<comment type="caution">
    <text evidence="3">The sequence shown here is derived from an EMBL/GenBank/DDBJ whole genome shotgun (WGS) entry which is preliminary data.</text>
</comment>
<dbReference type="InterPro" id="IPR007214">
    <property type="entry name" value="YbaK/aa-tRNA-synth-assoc-dom"/>
</dbReference>
<dbReference type="CDD" id="cd04335">
    <property type="entry name" value="PrdX_deacylase"/>
    <property type="match status" value="1"/>
</dbReference>
<comment type="similarity">
    <text evidence="1">Belongs to the PRORSD1 family.</text>
</comment>
<dbReference type="InterPro" id="IPR040285">
    <property type="entry name" value="ProX/PRXD1"/>
</dbReference>
<evidence type="ECO:0000256" key="1">
    <source>
        <dbReference type="ARBA" id="ARBA00010201"/>
    </source>
</evidence>
<dbReference type="Gene3D" id="3.90.960.10">
    <property type="entry name" value="YbaK/aminoacyl-tRNA synthetase-associated domain"/>
    <property type="match status" value="1"/>
</dbReference>
<dbReference type="RefSeq" id="WP_289545560.1">
    <property type="nucleotide sequence ID" value="NZ_JAUDDZ010000012.1"/>
</dbReference>
<feature type="domain" description="YbaK/aminoacyl-tRNA synthetase-associated" evidence="2">
    <location>
        <begin position="25"/>
        <end position="147"/>
    </location>
</feature>
<dbReference type="Pfam" id="PF04073">
    <property type="entry name" value="tRNA_edit"/>
    <property type="match status" value="1"/>
</dbReference>
<sequence length="170" mass="18584">MYDKRAMLELLDREGIAYQLAEHVAVFTVDEARRAQIPFAAFGAKNLFLRDDKKRAYYLVCMPDDADVSLKSIQGRIGSRRLSFASAADLEQMLRLVPGAVTPLGALDDGARYVEVVIDQALVDRGSVAVHPCDNTATVLLQTADLIGLLRRHGRQVRVVALQGPPAPVA</sequence>
<dbReference type="PANTHER" id="PTHR31423:SF3">
    <property type="entry name" value="PROLYL-TRNA SYNTHETASE ASSOCIATED DOMAIN-CONTAINING PROTEIN 1-RELATED"/>
    <property type="match status" value="1"/>
</dbReference>
<evidence type="ECO:0000313" key="4">
    <source>
        <dbReference type="Proteomes" id="UP001529421"/>
    </source>
</evidence>
<keyword evidence="4" id="KW-1185">Reference proteome</keyword>
<evidence type="ECO:0000313" key="3">
    <source>
        <dbReference type="EMBL" id="MDM8275486.1"/>
    </source>
</evidence>
<gene>
    <name evidence="3" type="ORF">QUW28_08300</name>
</gene>
<protein>
    <submittedName>
        <fullName evidence="3">Prolyl-tRNA synthetase associated domain-containing protein</fullName>
    </submittedName>
</protein>
<accession>A0ABT7VAF8</accession>
<dbReference type="Proteomes" id="UP001529421">
    <property type="component" value="Unassembled WGS sequence"/>
</dbReference>
<name>A0ABT7VAF8_9ACTN</name>